<dbReference type="CDD" id="cd09272">
    <property type="entry name" value="RNase_HI_RT_Ty1"/>
    <property type="match status" value="1"/>
</dbReference>
<dbReference type="PANTHER" id="PTHR42648:SF11">
    <property type="entry name" value="TRANSPOSON TY4-P GAG-POL POLYPROTEIN"/>
    <property type="match status" value="1"/>
</dbReference>
<dbReference type="SMART" id="SM00343">
    <property type="entry name" value="ZnF_C2HC"/>
    <property type="match status" value="1"/>
</dbReference>
<accession>A0A699H061</accession>
<evidence type="ECO:0000256" key="9">
    <source>
        <dbReference type="ARBA" id="ARBA00023172"/>
    </source>
</evidence>
<dbReference type="GO" id="GO:0003887">
    <property type="term" value="F:DNA-directed DNA polymerase activity"/>
    <property type="evidence" value="ECO:0007669"/>
    <property type="project" value="UniProtKB-KW"/>
</dbReference>
<feature type="region of interest" description="Disordered" evidence="13">
    <location>
        <begin position="124"/>
        <end position="155"/>
    </location>
</feature>
<dbReference type="SUPFAM" id="SSF53098">
    <property type="entry name" value="Ribonuclease H-like"/>
    <property type="match status" value="1"/>
</dbReference>
<dbReference type="InterPro" id="IPR013103">
    <property type="entry name" value="RVT_2"/>
</dbReference>
<evidence type="ECO:0000256" key="1">
    <source>
        <dbReference type="ARBA" id="ARBA00022722"/>
    </source>
</evidence>
<evidence type="ECO:0000256" key="8">
    <source>
        <dbReference type="ARBA" id="ARBA00022932"/>
    </source>
</evidence>
<keyword evidence="6" id="KW-0229">DNA integration</keyword>
<reference evidence="15" key="1">
    <citation type="journal article" date="2019" name="Sci. Rep.">
        <title>Draft genome of Tanacetum cinerariifolium, the natural source of mosquito coil.</title>
        <authorList>
            <person name="Yamashiro T."/>
            <person name="Shiraishi A."/>
            <person name="Satake H."/>
            <person name="Nakayama K."/>
        </authorList>
    </citation>
    <scope>NUCLEOTIDE SEQUENCE</scope>
</reference>
<keyword evidence="2" id="KW-0479">Metal-binding</keyword>
<feature type="compositionally biased region" description="Basic and acidic residues" evidence="13">
    <location>
        <begin position="1010"/>
        <end position="1029"/>
    </location>
</feature>
<keyword evidence="4" id="KW-0378">Hydrolase</keyword>
<keyword evidence="8" id="KW-0239">DNA-directed DNA polymerase</keyword>
<evidence type="ECO:0000256" key="7">
    <source>
        <dbReference type="ARBA" id="ARBA00022918"/>
    </source>
</evidence>
<evidence type="ECO:0000256" key="13">
    <source>
        <dbReference type="SAM" id="MobiDB-lite"/>
    </source>
</evidence>
<evidence type="ECO:0000256" key="2">
    <source>
        <dbReference type="ARBA" id="ARBA00022723"/>
    </source>
</evidence>
<keyword evidence="11" id="KW-0863">Zinc-finger</keyword>
<keyword evidence="8" id="KW-0808">Transferase</keyword>
<dbReference type="Gene3D" id="4.10.60.10">
    <property type="entry name" value="Zinc finger, CCHC-type"/>
    <property type="match status" value="1"/>
</dbReference>
<keyword evidence="12" id="KW-0175">Coiled coil</keyword>
<organism evidence="15">
    <name type="scientific">Tanacetum cinerariifolium</name>
    <name type="common">Dalmatian daisy</name>
    <name type="synonym">Chrysanthemum cinerariifolium</name>
    <dbReference type="NCBI Taxonomy" id="118510"/>
    <lineage>
        <taxon>Eukaryota</taxon>
        <taxon>Viridiplantae</taxon>
        <taxon>Streptophyta</taxon>
        <taxon>Embryophyta</taxon>
        <taxon>Tracheophyta</taxon>
        <taxon>Spermatophyta</taxon>
        <taxon>Magnoliopsida</taxon>
        <taxon>eudicotyledons</taxon>
        <taxon>Gunneridae</taxon>
        <taxon>Pentapetalae</taxon>
        <taxon>asterids</taxon>
        <taxon>campanulids</taxon>
        <taxon>Asterales</taxon>
        <taxon>Asteraceae</taxon>
        <taxon>Asteroideae</taxon>
        <taxon>Anthemideae</taxon>
        <taxon>Anthemidinae</taxon>
        <taxon>Tanacetum</taxon>
    </lineage>
</organism>
<evidence type="ECO:0000256" key="12">
    <source>
        <dbReference type="SAM" id="Coils"/>
    </source>
</evidence>
<dbReference type="SUPFAM" id="SSF57756">
    <property type="entry name" value="Retrovirus zinc finger-like domains"/>
    <property type="match status" value="1"/>
</dbReference>
<dbReference type="GO" id="GO:0008270">
    <property type="term" value="F:zinc ion binding"/>
    <property type="evidence" value="ECO:0007669"/>
    <property type="project" value="UniProtKB-KW"/>
</dbReference>
<evidence type="ECO:0000256" key="5">
    <source>
        <dbReference type="ARBA" id="ARBA00022842"/>
    </source>
</evidence>
<feature type="region of interest" description="Disordered" evidence="13">
    <location>
        <begin position="966"/>
        <end position="1029"/>
    </location>
</feature>
<dbReference type="PROSITE" id="PS50158">
    <property type="entry name" value="ZF_CCHC"/>
    <property type="match status" value="1"/>
</dbReference>
<dbReference type="InterPro" id="IPR012337">
    <property type="entry name" value="RNaseH-like_sf"/>
</dbReference>
<dbReference type="PANTHER" id="PTHR42648">
    <property type="entry name" value="TRANSPOSASE, PUTATIVE-RELATED"/>
    <property type="match status" value="1"/>
</dbReference>
<comment type="caution">
    <text evidence="15">The sequence shown here is derived from an EMBL/GenBank/DDBJ whole genome shotgun (WGS) entry which is preliminary data.</text>
</comment>
<evidence type="ECO:0000256" key="4">
    <source>
        <dbReference type="ARBA" id="ARBA00022801"/>
    </source>
</evidence>
<dbReference type="InterPro" id="IPR039537">
    <property type="entry name" value="Retrotran_Ty1/copia-like"/>
</dbReference>
<keyword evidence="5" id="KW-0460">Magnesium</keyword>
<dbReference type="GO" id="GO:0015074">
    <property type="term" value="P:DNA integration"/>
    <property type="evidence" value="ECO:0007669"/>
    <property type="project" value="UniProtKB-KW"/>
</dbReference>
<dbReference type="Pfam" id="PF25597">
    <property type="entry name" value="SH3_retrovirus"/>
    <property type="match status" value="1"/>
</dbReference>
<gene>
    <name evidence="15" type="ORF">Tci_269400</name>
</gene>
<sequence>MTPKLPILNPGEYDLWLMRIEQYFLMTDYSLWEVIKNGNKVLKRTVGTSEETYEPTSAEEKLVRRNEMKARGTFLMALPNKDHLKFHSYQDEKLLMEAIEKMYGGNKESKKDPHTNQNLQNMAFVSSNSPSSTNEADTTASGVSTAHTQGTTVNSTSVDNLSDAVICRNLDMNGRRIGFDKSKVECFNCHKNGHFARECRAPKNQDNKGREYERKTVPVETPIENALIAQDRIGGYDWSYQAKEEIPTNYTFMAVTSSGSSLSSESEVDSCSKSCMKTYANLKEQYDSLTSDYKKSQYNLLSYKAGLQSIEERLVYYKKNKVVLTNKINVLNLDVKLRDEVLADNTKNLEKAEKVQDELKLTLEKLKNSSKDLNNLLDSQVNDKSKAGIGYKEIYTENFVNSSKILEKQENGSDKGYHTVPPPLTGNYMPPKRDLRLIDEHFESVSVDVISNIAPSDVKTVKTIDVNHKGVSSIDEPKPVLPDESQVLLRVPRKDNIYSVDLKSVVPTGGLTNLFAKATLDESIYGTGGLGIENQLDCKVKVIRCDNGAEFKKSVMNQFYEDKEVVNTACYVLNRALVTKPHNKTPYALIHGRPPLIDFMKPFGCPVTILNIKDNLGKFEGKADEGYFVGYSVVSKAMRVFNKRTRIVEETLNIRFQENTPNVKGNGPDWLFDIDSLTISMNYVPVVAGNQTNGAKDCAVDAGKKAPKTENINSTNSFNTVSSPVNTVGTSFVNAALQTPINDAGPSASTNAFEKHSFERFSPFKNAFSLPHVPIVTPIDDTGIFGNAYDDEVSKGEVDMNNVDLSYTIPEATKNTKDERGIMIKNKARLVAQGHTQEESIDYDEVFTPVARIEAIRLFLAYASLTDFVVYQIDVKSAFLYGRIKEEVYVCQPLSFEDPNFLDKVYKVEKTLYGLHQAPKECIDRKSITGGCQFLGKRLISWQCKKQTIVASSTTKAEYVASANCCGKKPQKPKRKQRQEAKISHDESEAEDHVPTPSSDPLPSGRRVKSPLEKDSLGAQEDASKQGRMIEEIDQNAEIAIDDKAQGRKNDDEMFGADDLAGEEVVMDSAAEPVTTVKDSAAPITYVTEDEITMAQALAALKSVKPIIPAATTKVTTVVPTSRVKSKMIEPEVLLKKKDQMRIDEEYARKLQAEEQEASRLSKAQKDKEANNSWDNRQAMMDADRLLAERLQAREREELFEAQKERLLVELIEKRKKYFAAMRAQEKRNNPPTKTQMKSQMSTYLKHMGRYKQSHLKGRSFDEIKELFDREMRKVNEFIVMDLEAQKSILGNGDEVLIEATPISSRSLTIIDYKIHKEGKKNYFKILELMSTIYYLLVEKVYTLTMNTLHQLWSDVRLQVDHDVEMAYDLLRFIRKQLTEGYTPQ</sequence>
<feature type="coiled-coil region" evidence="12">
    <location>
        <begin position="342"/>
        <end position="383"/>
    </location>
</feature>
<dbReference type="GO" id="GO:0003676">
    <property type="term" value="F:nucleic acid binding"/>
    <property type="evidence" value="ECO:0007669"/>
    <property type="project" value="InterPro"/>
</dbReference>
<dbReference type="EMBL" id="BKCJ010083045">
    <property type="protein sequence ID" value="GEW97424.1"/>
    <property type="molecule type" value="Genomic_DNA"/>
</dbReference>
<keyword evidence="10" id="KW-0511">Multifunctional enzyme</keyword>
<evidence type="ECO:0000313" key="15">
    <source>
        <dbReference type="EMBL" id="GEW97424.1"/>
    </source>
</evidence>
<dbReference type="InterPro" id="IPR001878">
    <property type="entry name" value="Znf_CCHC"/>
</dbReference>
<evidence type="ECO:0000256" key="11">
    <source>
        <dbReference type="PROSITE-ProRule" id="PRU00047"/>
    </source>
</evidence>
<feature type="compositionally biased region" description="Basic and acidic residues" evidence="13">
    <location>
        <begin position="978"/>
        <end position="994"/>
    </location>
</feature>
<feature type="compositionally biased region" description="Basic and acidic residues" evidence="13">
    <location>
        <begin position="1154"/>
        <end position="1170"/>
    </location>
</feature>
<keyword evidence="7" id="KW-0695">RNA-directed DNA polymerase</keyword>
<dbReference type="Pfam" id="PF07727">
    <property type="entry name" value="RVT_2"/>
    <property type="match status" value="1"/>
</dbReference>
<evidence type="ECO:0000259" key="14">
    <source>
        <dbReference type="PROSITE" id="PS50158"/>
    </source>
</evidence>
<dbReference type="InterPro" id="IPR036875">
    <property type="entry name" value="Znf_CCHC_sf"/>
</dbReference>
<dbReference type="GO" id="GO:0006310">
    <property type="term" value="P:DNA recombination"/>
    <property type="evidence" value="ECO:0007669"/>
    <property type="project" value="UniProtKB-KW"/>
</dbReference>
<feature type="region of interest" description="Disordered" evidence="13">
    <location>
        <begin position="1154"/>
        <end position="1177"/>
    </location>
</feature>
<keyword evidence="11" id="KW-0862">Zinc</keyword>
<proteinExistence type="predicted"/>
<evidence type="ECO:0000256" key="10">
    <source>
        <dbReference type="ARBA" id="ARBA00023268"/>
    </source>
</evidence>
<feature type="domain" description="CCHC-type" evidence="14">
    <location>
        <begin position="186"/>
        <end position="200"/>
    </location>
</feature>
<keyword evidence="9" id="KW-0233">DNA recombination</keyword>
<evidence type="ECO:0000256" key="3">
    <source>
        <dbReference type="ARBA" id="ARBA00022759"/>
    </source>
</evidence>
<keyword evidence="8" id="KW-0548">Nucleotidyltransferase</keyword>
<keyword evidence="1" id="KW-0540">Nuclease</keyword>
<dbReference type="GO" id="GO:0004519">
    <property type="term" value="F:endonuclease activity"/>
    <property type="evidence" value="ECO:0007669"/>
    <property type="project" value="UniProtKB-KW"/>
</dbReference>
<keyword evidence="3" id="KW-0255">Endonuclease</keyword>
<dbReference type="InterPro" id="IPR057670">
    <property type="entry name" value="SH3_retrovirus"/>
</dbReference>
<dbReference type="GO" id="GO:0003964">
    <property type="term" value="F:RNA-directed DNA polymerase activity"/>
    <property type="evidence" value="ECO:0007669"/>
    <property type="project" value="UniProtKB-KW"/>
</dbReference>
<dbReference type="GO" id="GO:0016787">
    <property type="term" value="F:hydrolase activity"/>
    <property type="evidence" value="ECO:0007669"/>
    <property type="project" value="UniProtKB-KW"/>
</dbReference>
<protein>
    <submittedName>
        <fullName evidence="15">Retrovirus-related Pol polyprotein from transposon TNT 1-94</fullName>
    </submittedName>
</protein>
<name>A0A699H061_TANCI</name>
<evidence type="ECO:0000256" key="6">
    <source>
        <dbReference type="ARBA" id="ARBA00022908"/>
    </source>
</evidence>